<dbReference type="InterPro" id="IPR010995">
    <property type="entry name" value="DNA_repair_Rad51/TF_NusA_a-hlx"/>
</dbReference>
<comment type="function">
    <text evidence="11">Binds to single and double-stranded DNA and exhibits DNA-dependent ATPase activity. Underwinds duplex DNA.</text>
</comment>
<keyword evidence="11" id="KW-0227">DNA damage</keyword>
<evidence type="ECO:0000256" key="3">
    <source>
        <dbReference type="ARBA" id="ARBA00008897"/>
    </source>
</evidence>
<dbReference type="Pfam" id="PF14520">
    <property type="entry name" value="HHH_5"/>
    <property type="match status" value="1"/>
</dbReference>
<dbReference type="GO" id="GO:0140664">
    <property type="term" value="F:ATP-dependent DNA damage sensor activity"/>
    <property type="evidence" value="ECO:0007669"/>
    <property type="project" value="InterPro"/>
</dbReference>
<feature type="domain" description="RecA family profile 2" evidence="13">
    <location>
        <begin position="280"/>
        <end position="343"/>
    </location>
</feature>
<dbReference type="Gene3D" id="3.40.50.300">
    <property type="entry name" value="P-loop containing nucleotide triphosphate hydrolases"/>
    <property type="match status" value="1"/>
</dbReference>
<evidence type="ECO:0000256" key="6">
    <source>
        <dbReference type="ARBA" id="ARBA00023125"/>
    </source>
</evidence>
<dbReference type="GO" id="GO:0003690">
    <property type="term" value="F:double-stranded DNA binding"/>
    <property type="evidence" value="ECO:0007669"/>
    <property type="project" value="InterPro"/>
</dbReference>
<dbReference type="GO" id="GO:0005524">
    <property type="term" value="F:ATP binding"/>
    <property type="evidence" value="ECO:0007669"/>
    <property type="project" value="UniProtKB-KW"/>
</dbReference>
<dbReference type="OrthoDB" id="10251254at2759"/>
<keyword evidence="11" id="KW-0233">DNA recombination</keyword>
<evidence type="ECO:0000256" key="8">
    <source>
        <dbReference type="ARBA" id="ARBA00023254"/>
    </source>
</evidence>
<dbReference type="SUPFAM" id="SSF47794">
    <property type="entry name" value="Rad51 N-terminal domain-like"/>
    <property type="match status" value="1"/>
</dbReference>
<keyword evidence="9" id="KW-0131">Cell cycle</keyword>
<dbReference type="GO" id="GO:0003697">
    <property type="term" value="F:single-stranded DNA binding"/>
    <property type="evidence" value="ECO:0007669"/>
    <property type="project" value="InterPro"/>
</dbReference>
<evidence type="ECO:0000313" key="14">
    <source>
        <dbReference type="EMBL" id="GMI45550.1"/>
    </source>
</evidence>
<dbReference type="CDD" id="cd19513">
    <property type="entry name" value="Rad51"/>
    <property type="match status" value="1"/>
</dbReference>
<dbReference type="Gene3D" id="1.10.150.20">
    <property type="entry name" value="5' to 3' exonuclease, C-terminal subdomain"/>
    <property type="match status" value="1"/>
</dbReference>
<protein>
    <recommendedName>
        <fullName evidence="11">DNA repair protein RAD51 homolog</fullName>
    </recommendedName>
</protein>
<dbReference type="SUPFAM" id="SSF52540">
    <property type="entry name" value="P-loop containing nucleoside triphosphate hydrolases"/>
    <property type="match status" value="1"/>
</dbReference>
<dbReference type="Pfam" id="PF08423">
    <property type="entry name" value="Rad51"/>
    <property type="match status" value="1"/>
</dbReference>
<dbReference type="EMBL" id="BRYA01000254">
    <property type="protein sequence ID" value="GMI45550.1"/>
    <property type="molecule type" value="Genomic_DNA"/>
</dbReference>
<keyword evidence="8" id="KW-0469">Meiosis</keyword>
<gene>
    <name evidence="14" type="ORF">TrCOL_g7771</name>
</gene>
<dbReference type="NCBIfam" id="NF003301">
    <property type="entry name" value="PRK04301.1"/>
    <property type="match status" value="1"/>
</dbReference>
<dbReference type="SMART" id="SM00382">
    <property type="entry name" value="AAA"/>
    <property type="match status" value="1"/>
</dbReference>
<comment type="caution">
    <text evidence="14">The sequence shown here is derived from an EMBL/GenBank/DDBJ whole genome shotgun (WGS) entry which is preliminary data.</text>
</comment>
<dbReference type="InterPro" id="IPR003593">
    <property type="entry name" value="AAA+_ATPase"/>
</dbReference>
<evidence type="ECO:0000313" key="15">
    <source>
        <dbReference type="Proteomes" id="UP001165065"/>
    </source>
</evidence>
<comment type="similarity">
    <text evidence="2 11">Belongs to the RecA family. RAD51 subfamily.</text>
</comment>
<dbReference type="GO" id="GO:0000730">
    <property type="term" value="P:DNA recombinase assembly"/>
    <property type="evidence" value="ECO:0007669"/>
    <property type="project" value="TreeGrafter"/>
</dbReference>
<evidence type="ECO:0000256" key="9">
    <source>
        <dbReference type="ARBA" id="ARBA00023306"/>
    </source>
</evidence>
<reference evidence="15" key="1">
    <citation type="journal article" date="2023" name="Commun. Biol.">
        <title>Genome analysis of Parmales, the sister group of diatoms, reveals the evolutionary specialization of diatoms from phago-mixotrophs to photoautotrophs.</title>
        <authorList>
            <person name="Ban H."/>
            <person name="Sato S."/>
            <person name="Yoshikawa S."/>
            <person name="Yamada K."/>
            <person name="Nakamura Y."/>
            <person name="Ichinomiya M."/>
            <person name="Sato N."/>
            <person name="Blanc-Mathieu R."/>
            <person name="Endo H."/>
            <person name="Kuwata A."/>
            <person name="Ogata H."/>
        </authorList>
    </citation>
    <scope>NUCLEOTIDE SEQUENCE [LARGE SCALE GENOMIC DNA]</scope>
</reference>
<evidence type="ECO:0000256" key="5">
    <source>
        <dbReference type="ARBA" id="ARBA00022840"/>
    </source>
</evidence>
<proteinExistence type="inferred from homology"/>
<dbReference type="FunFam" id="3.40.50.300:FF:000239">
    <property type="entry name" value="Meiotic recombination protein DMC1"/>
    <property type="match status" value="1"/>
</dbReference>
<dbReference type="GO" id="GO:0070192">
    <property type="term" value="P:chromosome organization involved in meiotic cell cycle"/>
    <property type="evidence" value="ECO:0007669"/>
    <property type="project" value="TreeGrafter"/>
</dbReference>
<dbReference type="InterPro" id="IPR011941">
    <property type="entry name" value="DNA_recomb/repair_Rad51"/>
</dbReference>
<dbReference type="GO" id="GO:0000794">
    <property type="term" value="C:condensed nuclear chromosome"/>
    <property type="evidence" value="ECO:0007669"/>
    <property type="project" value="TreeGrafter"/>
</dbReference>
<dbReference type="InterPro" id="IPR016467">
    <property type="entry name" value="DNA_recomb/repair_RecA-like"/>
</dbReference>
<dbReference type="PANTHER" id="PTHR22942">
    <property type="entry name" value="RECA/RAD51/RADA DNA STRAND-PAIRING FAMILY MEMBER"/>
    <property type="match status" value="1"/>
</dbReference>
<keyword evidence="6 11" id="KW-0238">DNA-binding</keyword>
<dbReference type="PROSITE" id="PS50162">
    <property type="entry name" value="RECA_2"/>
    <property type="match status" value="1"/>
</dbReference>
<dbReference type="GO" id="GO:1990426">
    <property type="term" value="P:mitotic recombination-dependent replication fork processing"/>
    <property type="evidence" value="ECO:0007669"/>
    <property type="project" value="InterPro"/>
</dbReference>
<dbReference type="InterPro" id="IPR013632">
    <property type="entry name" value="Rad51_C"/>
</dbReference>
<dbReference type="PROSITE" id="PS50163">
    <property type="entry name" value="RECA_3"/>
    <property type="match status" value="1"/>
</dbReference>
<evidence type="ECO:0000256" key="7">
    <source>
        <dbReference type="ARBA" id="ARBA00023242"/>
    </source>
</evidence>
<evidence type="ECO:0000256" key="1">
    <source>
        <dbReference type="ARBA" id="ARBA00004123"/>
    </source>
</evidence>
<dbReference type="InterPro" id="IPR020588">
    <property type="entry name" value="RecA_ATP-bd"/>
</dbReference>
<evidence type="ECO:0000256" key="2">
    <source>
        <dbReference type="ARBA" id="ARBA00007095"/>
    </source>
</evidence>
<keyword evidence="5 10" id="KW-0067">ATP-binding</keyword>
<dbReference type="PANTHER" id="PTHR22942:SF39">
    <property type="entry name" value="DNA REPAIR PROTEIN RAD51 HOMOLOG 1"/>
    <property type="match status" value="1"/>
</dbReference>
<dbReference type="PIRSF" id="PIRSF005856">
    <property type="entry name" value="Rad51"/>
    <property type="match status" value="1"/>
</dbReference>
<dbReference type="InterPro" id="IPR020587">
    <property type="entry name" value="RecA_monomer-monomer_interface"/>
</dbReference>
<comment type="subcellular location">
    <subcellularLocation>
        <location evidence="1 11">Nucleus</location>
    </subcellularLocation>
</comment>
<keyword evidence="15" id="KW-1185">Reference proteome</keyword>
<keyword evidence="11" id="KW-0234">DNA repair</keyword>
<comment type="similarity">
    <text evidence="3">Belongs to the RecA family. DMC1 subfamily.</text>
</comment>
<evidence type="ECO:0000259" key="13">
    <source>
        <dbReference type="PROSITE" id="PS50163"/>
    </source>
</evidence>
<organism evidence="14 15">
    <name type="scientific">Triparma columacea</name>
    <dbReference type="NCBI Taxonomy" id="722753"/>
    <lineage>
        <taxon>Eukaryota</taxon>
        <taxon>Sar</taxon>
        <taxon>Stramenopiles</taxon>
        <taxon>Ochrophyta</taxon>
        <taxon>Bolidophyceae</taxon>
        <taxon>Parmales</taxon>
        <taxon>Triparmaceae</taxon>
        <taxon>Triparma</taxon>
    </lineage>
</organism>
<keyword evidence="4 10" id="KW-0547">Nucleotide-binding</keyword>
<evidence type="ECO:0000256" key="11">
    <source>
        <dbReference type="RuleBase" id="RU364139"/>
    </source>
</evidence>
<evidence type="ECO:0000256" key="4">
    <source>
        <dbReference type="ARBA" id="ARBA00022741"/>
    </source>
</evidence>
<dbReference type="GO" id="GO:0000150">
    <property type="term" value="F:DNA strand exchange activity"/>
    <property type="evidence" value="ECO:0007669"/>
    <property type="project" value="InterPro"/>
</dbReference>
<keyword evidence="7 11" id="KW-0539">Nucleus</keyword>
<accession>A0A9W7LBY6</accession>
<dbReference type="Proteomes" id="UP001165065">
    <property type="component" value="Unassembled WGS sequence"/>
</dbReference>
<dbReference type="GO" id="GO:0042148">
    <property type="term" value="P:DNA strand invasion"/>
    <property type="evidence" value="ECO:0007669"/>
    <property type="project" value="TreeGrafter"/>
</dbReference>
<dbReference type="AlphaFoldDB" id="A0A9W7LBY6"/>
<evidence type="ECO:0000256" key="10">
    <source>
        <dbReference type="RuleBase" id="RU003422"/>
    </source>
</evidence>
<feature type="domain" description="RecA family profile 1" evidence="12">
    <location>
        <begin position="103"/>
        <end position="274"/>
    </location>
</feature>
<sequence length="343" mass="37447">MEVEQQRAPDMGMEMQQEGEDLIQVTFQNLEVLMEQGIASSDIQKLNDAGYHTVESIAHATVRKLSEVKGISENKVNKLKDLCRALVPMDFKTAADALEDRKNVVQLTTGSVELDKLLEGGIETGSLTEAFGEFRTGKTQLCHTLCVTCQMAVTDGGAEGKAIYIDTEGTFRPERLKQIAERFGMDPDACLENVAYARAHNSEHQLELLKMAAAIMSQDRYALIVVDSATALFRTDFSGRGELSERQMQLGQFLRQLTRLAEEFGVAVFLTNQVTADPGGMSFAKDSTKAIGGNIIAHASTTRLRLRKGRGENRICTVFDSPSLPEADAQFAVGAAGICDATE</sequence>
<name>A0A9W7LBY6_9STRA</name>
<evidence type="ECO:0000259" key="12">
    <source>
        <dbReference type="PROSITE" id="PS50162"/>
    </source>
</evidence>
<dbReference type="GO" id="GO:0006312">
    <property type="term" value="P:mitotic recombination"/>
    <property type="evidence" value="ECO:0007669"/>
    <property type="project" value="TreeGrafter"/>
</dbReference>
<dbReference type="NCBIfam" id="TIGR02239">
    <property type="entry name" value="recomb_RAD51"/>
    <property type="match status" value="1"/>
</dbReference>
<dbReference type="InterPro" id="IPR027417">
    <property type="entry name" value="P-loop_NTPase"/>
</dbReference>
<dbReference type="GO" id="GO:0007131">
    <property type="term" value="P:reciprocal meiotic recombination"/>
    <property type="evidence" value="ECO:0007669"/>
    <property type="project" value="TreeGrafter"/>
</dbReference>